<organism evidence="2 3">
    <name type="scientific">Ramalina farinacea</name>
    <dbReference type="NCBI Taxonomy" id="258253"/>
    <lineage>
        <taxon>Eukaryota</taxon>
        <taxon>Fungi</taxon>
        <taxon>Dikarya</taxon>
        <taxon>Ascomycota</taxon>
        <taxon>Pezizomycotina</taxon>
        <taxon>Lecanoromycetes</taxon>
        <taxon>OSLEUM clade</taxon>
        <taxon>Lecanoromycetidae</taxon>
        <taxon>Lecanorales</taxon>
        <taxon>Lecanorineae</taxon>
        <taxon>Ramalinaceae</taxon>
        <taxon>Ramalina</taxon>
    </lineage>
</organism>
<reference evidence="2" key="1">
    <citation type="journal article" date="2023" name="Genome Biol. Evol.">
        <title>First Whole Genome Sequence and Flow Cytometry Genome Size Data for the Lichen-Forming Fungus Ramalina farinacea (Ascomycota).</title>
        <authorList>
            <person name="Llewellyn T."/>
            <person name="Mian S."/>
            <person name="Hill R."/>
            <person name="Leitch I.J."/>
            <person name="Gaya E."/>
        </authorList>
    </citation>
    <scope>NUCLEOTIDE SEQUENCE</scope>
    <source>
        <strain evidence="2">LIQ254RAFAR</strain>
    </source>
</reference>
<evidence type="ECO:0000256" key="1">
    <source>
        <dbReference type="SAM" id="SignalP"/>
    </source>
</evidence>
<protein>
    <submittedName>
        <fullName evidence="2">Uncharacterized protein</fullName>
    </submittedName>
</protein>
<proteinExistence type="predicted"/>
<name>A0AA43TVG7_9LECA</name>
<dbReference type="EMBL" id="JAPUFD010000002">
    <property type="protein sequence ID" value="MDI1485687.1"/>
    <property type="molecule type" value="Genomic_DNA"/>
</dbReference>
<accession>A0AA43TVG7</accession>
<keyword evidence="3" id="KW-1185">Reference proteome</keyword>
<evidence type="ECO:0000313" key="2">
    <source>
        <dbReference type="EMBL" id="MDI1485687.1"/>
    </source>
</evidence>
<keyword evidence="1" id="KW-0732">Signal</keyword>
<comment type="caution">
    <text evidence="2">The sequence shown here is derived from an EMBL/GenBank/DDBJ whole genome shotgun (WGS) entry which is preliminary data.</text>
</comment>
<feature type="signal peptide" evidence="1">
    <location>
        <begin position="1"/>
        <end position="19"/>
    </location>
</feature>
<evidence type="ECO:0000313" key="3">
    <source>
        <dbReference type="Proteomes" id="UP001161017"/>
    </source>
</evidence>
<gene>
    <name evidence="2" type="ORF">OHK93_003876</name>
</gene>
<sequence length="277" mass="27818">MHCQSLLSLGLGLTSLATAQFTVNKNEEQTVVQEINDFIATATRNPTLQTLDIPALEKIVPTSAILAAESNPATLIEDLVAAATATALIAQVPTPILDSLLTILAKPLKAIADISAYLTQLLDEPGVSQTLQELEQIVPADVQQQVASEPVVFLENLVTATTVPVWITLLPTPVQAELASVLDKGLSIVDADFRATATGSVGTGLPAVGTGKSGAPYPITASGGSGAVATGTGGVGATGTGKGGQPSGVPFLGGAERVTVGAAVVVGVVGAGVLAWL</sequence>
<dbReference type="Proteomes" id="UP001161017">
    <property type="component" value="Unassembled WGS sequence"/>
</dbReference>
<feature type="chain" id="PRO_5041340416" evidence="1">
    <location>
        <begin position="20"/>
        <end position="277"/>
    </location>
</feature>
<dbReference type="AlphaFoldDB" id="A0AA43TVG7"/>